<dbReference type="Pfam" id="PF04970">
    <property type="entry name" value="LRAT"/>
    <property type="match status" value="1"/>
</dbReference>
<evidence type="ECO:0000259" key="5">
    <source>
        <dbReference type="PROSITE" id="PS51934"/>
    </source>
</evidence>
<reference evidence="7" key="1">
    <citation type="submission" date="2024-02" db="UniProtKB">
        <authorList>
            <consortium name="WormBaseParasite"/>
        </authorList>
    </citation>
    <scope>IDENTIFICATION</scope>
</reference>
<proteinExistence type="inferred from homology"/>
<evidence type="ECO:0000256" key="1">
    <source>
        <dbReference type="ARBA" id="ARBA00007824"/>
    </source>
</evidence>
<accession>A0AAF3FFX3</accession>
<dbReference type="Proteomes" id="UP000887575">
    <property type="component" value="Unassembled WGS sequence"/>
</dbReference>
<dbReference type="InterPro" id="IPR051496">
    <property type="entry name" value="H-rev107_PLA/AT"/>
</dbReference>
<keyword evidence="3" id="KW-0378">Hydrolase</keyword>
<name>A0AAF3FFX3_9BILA</name>
<evidence type="ECO:0000256" key="3">
    <source>
        <dbReference type="ARBA" id="ARBA00022801"/>
    </source>
</evidence>
<evidence type="ECO:0000256" key="4">
    <source>
        <dbReference type="ARBA" id="ARBA00023098"/>
    </source>
</evidence>
<organism evidence="6 7">
    <name type="scientific">Mesorhabditis belari</name>
    <dbReference type="NCBI Taxonomy" id="2138241"/>
    <lineage>
        <taxon>Eukaryota</taxon>
        <taxon>Metazoa</taxon>
        <taxon>Ecdysozoa</taxon>
        <taxon>Nematoda</taxon>
        <taxon>Chromadorea</taxon>
        <taxon>Rhabditida</taxon>
        <taxon>Rhabditina</taxon>
        <taxon>Rhabditomorpha</taxon>
        <taxon>Rhabditoidea</taxon>
        <taxon>Rhabditidae</taxon>
        <taxon>Mesorhabditinae</taxon>
        <taxon>Mesorhabditis</taxon>
    </lineage>
</organism>
<dbReference type="GO" id="GO:0004623">
    <property type="term" value="F:phospholipase A2 activity"/>
    <property type="evidence" value="ECO:0007669"/>
    <property type="project" value="TreeGrafter"/>
</dbReference>
<keyword evidence="4" id="KW-0443">Lipid metabolism</keyword>
<dbReference type="GO" id="GO:0070292">
    <property type="term" value="P:N-acylphosphatidylethanolamine metabolic process"/>
    <property type="evidence" value="ECO:0007669"/>
    <property type="project" value="TreeGrafter"/>
</dbReference>
<keyword evidence="2" id="KW-0808">Transferase</keyword>
<evidence type="ECO:0000313" key="6">
    <source>
        <dbReference type="Proteomes" id="UP000887575"/>
    </source>
</evidence>
<dbReference type="GO" id="GO:0016410">
    <property type="term" value="F:N-acyltransferase activity"/>
    <property type="evidence" value="ECO:0007669"/>
    <property type="project" value="TreeGrafter"/>
</dbReference>
<evidence type="ECO:0000313" key="7">
    <source>
        <dbReference type="WBParaSite" id="MBELARI_LOCUS5799"/>
    </source>
</evidence>
<dbReference type="Gene3D" id="3.90.1720.10">
    <property type="entry name" value="endopeptidase domain like (from Nostoc punctiforme)"/>
    <property type="match status" value="1"/>
</dbReference>
<dbReference type="WBParaSite" id="MBELARI_LOCUS5799">
    <property type="protein sequence ID" value="MBELARI_LOCUS5799"/>
    <property type="gene ID" value="MBELARI_LOCUS5799"/>
</dbReference>
<dbReference type="InterPro" id="IPR007053">
    <property type="entry name" value="LRAT_dom"/>
</dbReference>
<dbReference type="PANTHER" id="PTHR13943:SF77">
    <property type="entry name" value="LRAT DOMAIN-CONTAINING PROTEIN"/>
    <property type="match status" value="1"/>
</dbReference>
<evidence type="ECO:0000256" key="2">
    <source>
        <dbReference type="ARBA" id="ARBA00022679"/>
    </source>
</evidence>
<dbReference type="GO" id="GO:0008970">
    <property type="term" value="F:phospholipase A1 activity"/>
    <property type="evidence" value="ECO:0007669"/>
    <property type="project" value="TreeGrafter"/>
</dbReference>
<protein>
    <submittedName>
        <fullName evidence="7">LRAT domain-containing protein</fullName>
    </submittedName>
</protein>
<comment type="similarity">
    <text evidence="1">Belongs to the H-rev107 family.</text>
</comment>
<dbReference type="AlphaFoldDB" id="A0AAF3FFX3"/>
<dbReference type="PROSITE" id="PS51934">
    <property type="entry name" value="LRAT"/>
    <property type="match status" value="1"/>
</dbReference>
<sequence>MSSPSTSANLMNEIKKTKWMTGEELIDQLEPADLVEFSRTIALAGRKRRVYAHWGIYIGRLHDEEHYVVHISTSDGDFDVRPGQDSIGQIGTKIADGSSATVRSDKFLEVAGTDQCRINNLMDRQVKPLPAVIAVERALHRLGTGDYHLIDYNCEHFVKLCRYGLRESSQANTAIFAVVSATSLTAATLGNAPAALAFSLGYAAYSAIRRFIR</sequence>
<keyword evidence="6" id="KW-1185">Reference proteome</keyword>
<dbReference type="PANTHER" id="PTHR13943">
    <property type="entry name" value="HRAS-LIKE SUPPRESSOR - RELATED"/>
    <property type="match status" value="1"/>
</dbReference>
<dbReference type="GO" id="GO:0005737">
    <property type="term" value="C:cytoplasm"/>
    <property type="evidence" value="ECO:0007669"/>
    <property type="project" value="TreeGrafter"/>
</dbReference>
<feature type="domain" description="LRAT" evidence="5">
    <location>
        <begin position="43"/>
        <end position="170"/>
    </location>
</feature>